<dbReference type="PANTHER" id="PTHR15002:SF0">
    <property type="entry name" value="RIBOSOMAL BIOGENESIS PROTEIN LAS1L"/>
    <property type="match status" value="1"/>
</dbReference>
<evidence type="ECO:0000313" key="4">
    <source>
        <dbReference type="RefSeq" id="XP_020114158.1"/>
    </source>
</evidence>
<dbReference type="GO" id="GO:0004519">
    <property type="term" value="F:endonuclease activity"/>
    <property type="evidence" value="ECO:0007669"/>
    <property type="project" value="InterPro"/>
</dbReference>
<dbReference type="GO" id="GO:0090730">
    <property type="term" value="C:Las1 complex"/>
    <property type="evidence" value="ECO:0007669"/>
    <property type="project" value="InterPro"/>
</dbReference>
<name>A0A6P5HLC1_ANACO</name>
<evidence type="ECO:0000313" key="3">
    <source>
        <dbReference type="Proteomes" id="UP000515123"/>
    </source>
</evidence>
<feature type="coiled-coil region" evidence="1">
    <location>
        <begin position="455"/>
        <end position="482"/>
    </location>
</feature>
<dbReference type="OrthoDB" id="10263222at2759"/>
<sequence>MEELEVMGSEGELSSGYKLVPWSSWDQWDFVREHLFSSSPDSVAAALRRISAWRSRGSLPIPIDVTAAFVEAQQKDPFFRKGPVDDALTSEEMLASLYSMAIMRLVNCYVEHAHKKTGRSISELADAVGIPRVLVDIRHESSHRDLPSLRLVRLASMKALDWLKSNYWEPQKNAIPDVRVEIRTRLREMAYYLKIKNVKKSSLEIKGNRTKRSGLLVPCNKLSSQVAGRLHSSRSSGSGKQISRTVKIITRLYATYSLEVVSVLLELFQSQAPDFFGAGPMQHSENPDNGDSRFLAISNNTLKTIITKLSSKEPRLLLSLLKVVLEKIEAIESLRSKNEGSHVLPFQYQTEPSQVNHLCFLVSWLVTKLKASKDSGDISLINENGALSSDKNAVPKFSLQKLLRKCLTLSFLGDEYLADSVSMLLDMIEDDTQKEKLKKLILLRLQNWPTEDPMLLKEDDSIKKAAEKLEFLKQRLEKRRLKNLGSLNCDTGEASIWTVAKSWVPCPIGMVPCSFSSTAVLPILDLVDDNRLEEKTIPTDDLQLVDNHHDNDGGDSDSHDEPLLSNGRAAKKLRPSPEKVHIINLRQSPDPIEGRLLINGAWVKVSKEELVSIVTTLRSGV</sequence>
<protein>
    <submittedName>
        <fullName evidence="4">Uncharacterized protein LOC109728207</fullName>
    </submittedName>
</protein>
<gene>
    <name evidence="4" type="primary">LOC109728207</name>
</gene>
<dbReference type="PANTHER" id="PTHR15002">
    <property type="entry name" value="RIBOSOMAL BIOGENESIS PROTEIN LAS1L"/>
    <property type="match status" value="1"/>
</dbReference>
<accession>A0A6P5HLC1</accession>
<dbReference type="InterPro" id="IPR007174">
    <property type="entry name" value="Las1"/>
</dbReference>
<dbReference type="GeneID" id="109728207"/>
<reference evidence="4" key="2">
    <citation type="submission" date="2025-08" db="UniProtKB">
        <authorList>
            <consortium name="RefSeq"/>
        </authorList>
    </citation>
    <scope>IDENTIFICATION</scope>
    <source>
        <tissue evidence="4">Leaf</tissue>
    </source>
</reference>
<evidence type="ECO:0000256" key="2">
    <source>
        <dbReference type="SAM" id="MobiDB-lite"/>
    </source>
</evidence>
<reference evidence="3" key="1">
    <citation type="journal article" date="2015" name="Nat. Genet.">
        <title>The pineapple genome and the evolution of CAM photosynthesis.</title>
        <authorList>
            <person name="Ming R."/>
            <person name="VanBuren R."/>
            <person name="Wai C.M."/>
            <person name="Tang H."/>
            <person name="Schatz M.C."/>
            <person name="Bowers J.E."/>
            <person name="Lyons E."/>
            <person name="Wang M.L."/>
            <person name="Chen J."/>
            <person name="Biggers E."/>
            <person name="Zhang J."/>
            <person name="Huang L."/>
            <person name="Zhang L."/>
            <person name="Miao W."/>
            <person name="Zhang J."/>
            <person name="Ye Z."/>
            <person name="Miao C."/>
            <person name="Lin Z."/>
            <person name="Wang H."/>
            <person name="Zhou H."/>
            <person name="Yim W.C."/>
            <person name="Priest H.D."/>
            <person name="Zheng C."/>
            <person name="Woodhouse M."/>
            <person name="Edger P.P."/>
            <person name="Guyot R."/>
            <person name="Guo H.B."/>
            <person name="Guo H."/>
            <person name="Zheng G."/>
            <person name="Singh R."/>
            <person name="Sharma A."/>
            <person name="Min X."/>
            <person name="Zheng Y."/>
            <person name="Lee H."/>
            <person name="Gurtowski J."/>
            <person name="Sedlazeck F.J."/>
            <person name="Harkess A."/>
            <person name="McKain M.R."/>
            <person name="Liao Z."/>
            <person name="Fang J."/>
            <person name="Liu J."/>
            <person name="Zhang X."/>
            <person name="Zhang Q."/>
            <person name="Hu W."/>
            <person name="Qin Y."/>
            <person name="Wang K."/>
            <person name="Chen L.Y."/>
            <person name="Shirley N."/>
            <person name="Lin Y.R."/>
            <person name="Liu L.Y."/>
            <person name="Hernandez A.G."/>
            <person name="Wright C.L."/>
            <person name="Bulone V."/>
            <person name="Tuskan G.A."/>
            <person name="Heath K."/>
            <person name="Zee F."/>
            <person name="Moore P.H."/>
            <person name="Sunkar R."/>
            <person name="Leebens-Mack J.H."/>
            <person name="Mockler T."/>
            <person name="Bennetzen J.L."/>
            <person name="Freeling M."/>
            <person name="Sankoff D."/>
            <person name="Paterson A.H."/>
            <person name="Zhu X."/>
            <person name="Yang X."/>
            <person name="Smith J.A."/>
            <person name="Cushman J.C."/>
            <person name="Paull R.E."/>
            <person name="Yu Q."/>
        </authorList>
    </citation>
    <scope>NUCLEOTIDE SEQUENCE [LARGE SCALE GENOMIC DNA]</scope>
    <source>
        <strain evidence="3">cv. F153</strain>
    </source>
</reference>
<dbReference type="Gramene" id="Aco007221.1.mrna1">
    <property type="protein sequence ID" value="Aco007221.1.mrna1"/>
    <property type="gene ID" value="Aco007221.1.path1"/>
</dbReference>
<keyword evidence="3" id="KW-1185">Reference proteome</keyword>
<dbReference type="Proteomes" id="UP000515123">
    <property type="component" value="Linkage group 23"/>
</dbReference>
<dbReference type="GO" id="GO:0000460">
    <property type="term" value="P:maturation of 5.8S rRNA"/>
    <property type="evidence" value="ECO:0007669"/>
    <property type="project" value="TreeGrafter"/>
</dbReference>
<dbReference type="Pfam" id="PF04031">
    <property type="entry name" value="Las1"/>
    <property type="match status" value="1"/>
</dbReference>
<evidence type="ECO:0000256" key="1">
    <source>
        <dbReference type="SAM" id="Coils"/>
    </source>
</evidence>
<keyword evidence="1" id="KW-0175">Coiled coil</keyword>
<feature type="compositionally biased region" description="Basic and acidic residues" evidence="2">
    <location>
        <begin position="546"/>
        <end position="562"/>
    </location>
</feature>
<proteinExistence type="predicted"/>
<dbReference type="AlphaFoldDB" id="A0A6P5HLC1"/>
<dbReference type="RefSeq" id="XP_020114158.1">
    <property type="nucleotide sequence ID" value="XM_020258569.1"/>
</dbReference>
<organism evidence="3 4">
    <name type="scientific">Ananas comosus</name>
    <name type="common">Pineapple</name>
    <name type="synonym">Ananas ananas</name>
    <dbReference type="NCBI Taxonomy" id="4615"/>
    <lineage>
        <taxon>Eukaryota</taxon>
        <taxon>Viridiplantae</taxon>
        <taxon>Streptophyta</taxon>
        <taxon>Embryophyta</taxon>
        <taxon>Tracheophyta</taxon>
        <taxon>Spermatophyta</taxon>
        <taxon>Magnoliopsida</taxon>
        <taxon>Liliopsida</taxon>
        <taxon>Poales</taxon>
        <taxon>Bromeliaceae</taxon>
        <taxon>Bromelioideae</taxon>
        <taxon>Ananas</taxon>
    </lineage>
</organism>
<dbReference type="GO" id="GO:0000470">
    <property type="term" value="P:maturation of LSU-rRNA"/>
    <property type="evidence" value="ECO:0007669"/>
    <property type="project" value="TreeGrafter"/>
</dbReference>
<feature type="region of interest" description="Disordered" evidence="2">
    <location>
        <begin position="538"/>
        <end position="574"/>
    </location>
</feature>
<dbReference type="GO" id="GO:0030687">
    <property type="term" value="C:preribosome, large subunit precursor"/>
    <property type="evidence" value="ECO:0007669"/>
    <property type="project" value="TreeGrafter"/>
</dbReference>